<dbReference type="InterPro" id="IPR013083">
    <property type="entry name" value="Znf_RING/FYVE/PHD"/>
</dbReference>
<accession>A0A9P8QL97</accession>
<dbReference type="PROSITE" id="PS51873">
    <property type="entry name" value="TRIAD"/>
    <property type="match status" value="1"/>
</dbReference>
<keyword evidence="6" id="KW-0833">Ubl conjugation pathway</keyword>
<dbReference type="AlphaFoldDB" id="A0A9P8QL97"/>
<keyword evidence="5" id="KW-0863">Zinc-finger</keyword>
<keyword evidence="10" id="KW-1185">Reference proteome</keyword>
<sequence length="258" mass="28399">MDGNEHALFSAYLILNETPPPAARRRRILEPPAAKPNGAASDGVEESMQAELQVSRRYCVLREKVKLHQGAEERNYEEAKSQGLLQECGCCCTETPLNRMVACTGDPMHLFCVECFRKLAETQIGQSRYLLQCMSINGCSAVFSSVDSARFLDDGLVTALDRIEQEAVLRSANIDNLAACPFCPFAAECRPVEEDREFRCQDPDCGIVSCRLCKTETHVPLSCAEAAEKMGNSARQQIEEAMSAAMIRKCNQYGGVGS</sequence>
<dbReference type="CDD" id="cd20339">
    <property type="entry name" value="BRcat_RBR_RNF216"/>
    <property type="match status" value="1"/>
</dbReference>
<evidence type="ECO:0000256" key="5">
    <source>
        <dbReference type="ARBA" id="ARBA00022771"/>
    </source>
</evidence>
<feature type="domain" description="RING-type" evidence="8">
    <location>
        <begin position="84"/>
        <end position="258"/>
    </location>
</feature>
<evidence type="ECO:0000256" key="4">
    <source>
        <dbReference type="ARBA" id="ARBA00022737"/>
    </source>
</evidence>
<dbReference type="Proteomes" id="UP000827724">
    <property type="component" value="Unassembled WGS sequence"/>
</dbReference>
<dbReference type="InterPro" id="IPR002867">
    <property type="entry name" value="IBR_dom"/>
</dbReference>
<dbReference type="EMBL" id="JAIWOZ010000002">
    <property type="protein sequence ID" value="KAH6608375.1"/>
    <property type="molecule type" value="Genomic_DNA"/>
</dbReference>
<dbReference type="InterPro" id="IPR044066">
    <property type="entry name" value="TRIAD_supradom"/>
</dbReference>
<dbReference type="InterPro" id="IPR051628">
    <property type="entry name" value="LUBAC_E3_Ligases"/>
</dbReference>
<comment type="pathway">
    <text evidence="1">Protein modification; protein ubiquitination.</text>
</comment>
<dbReference type="GO" id="GO:0016740">
    <property type="term" value="F:transferase activity"/>
    <property type="evidence" value="ECO:0007669"/>
    <property type="project" value="UniProtKB-KW"/>
</dbReference>
<name>A0A9P8QL97_9HYPO</name>
<evidence type="ECO:0000259" key="8">
    <source>
        <dbReference type="PROSITE" id="PS51873"/>
    </source>
</evidence>
<reference evidence="9" key="1">
    <citation type="submission" date="2021-08" db="EMBL/GenBank/DDBJ databases">
        <title>Chromosome-Level Trichoderma cornu-damae using Hi-C Data.</title>
        <authorList>
            <person name="Kim C.S."/>
        </authorList>
    </citation>
    <scope>NUCLEOTIDE SEQUENCE</scope>
    <source>
        <strain evidence="9">KA19-0412C</strain>
    </source>
</reference>
<keyword evidence="4" id="KW-0677">Repeat</keyword>
<evidence type="ECO:0000256" key="3">
    <source>
        <dbReference type="ARBA" id="ARBA00022723"/>
    </source>
</evidence>
<dbReference type="InterPro" id="IPR047545">
    <property type="entry name" value="BRcat_RBR_RNF216"/>
</dbReference>
<proteinExistence type="predicted"/>
<dbReference type="SMART" id="SM00647">
    <property type="entry name" value="IBR"/>
    <property type="match status" value="1"/>
</dbReference>
<keyword evidence="2" id="KW-0808">Transferase</keyword>
<evidence type="ECO:0000313" key="9">
    <source>
        <dbReference type="EMBL" id="KAH6608375.1"/>
    </source>
</evidence>
<dbReference type="PANTHER" id="PTHR22770">
    <property type="entry name" value="UBIQUITIN CONJUGATING ENZYME 7 INTERACTING PROTEIN-RELATED"/>
    <property type="match status" value="1"/>
</dbReference>
<dbReference type="Gene3D" id="3.30.40.10">
    <property type="entry name" value="Zinc/RING finger domain, C3HC4 (zinc finger)"/>
    <property type="match status" value="1"/>
</dbReference>
<protein>
    <recommendedName>
        <fullName evidence="8">RING-type domain-containing protein</fullName>
    </recommendedName>
</protein>
<evidence type="ECO:0000256" key="6">
    <source>
        <dbReference type="ARBA" id="ARBA00022786"/>
    </source>
</evidence>
<dbReference type="OrthoDB" id="4899206at2759"/>
<evidence type="ECO:0000256" key="2">
    <source>
        <dbReference type="ARBA" id="ARBA00022679"/>
    </source>
</evidence>
<dbReference type="SUPFAM" id="SSF57850">
    <property type="entry name" value="RING/U-box"/>
    <property type="match status" value="1"/>
</dbReference>
<dbReference type="GO" id="GO:0008270">
    <property type="term" value="F:zinc ion binding"/>
    <property type="evidence" value="ECO:0007669"/>
    <property type="project" value="UniProtKB-KW"/>
</dbReference>
<evidence type="ECO:0000256" key="7">
    <source>
        <dbReference type="ARBA" id="ARBA00022833"/>
    </source>
</evidence>
<evidence type="ECO:0000313" key="10">
    <source>
        <dbReference type="Proteomes" id="UP000827724"/>
    </source>
</evidence>
<comment type="caution">
    <text evidence="9">The sequence shown here is derived from an EMBL/GenBank/DDBJ whole genome shotgun (WGS) entry which is preliminary data.</text>
</comment>
<organism evidence="9 10">
    <name type="scientific">Trichoderma cornu-damae</name>
    <dbReference type="NCBI Taxonomy" id="654480"/>
    <lineage>
        <taxon>Eukaryota</taxon>
        <taxon>Fungi</taxon>
        <taxon>Dikarya</taxon>
        <taxon>Ascomycota</taxon>
        <taxon>Pezizomycotina</taxon>
        <taxon>Sordariomycetes</taxon>
        <taxon>Hypocreomycetidae</taxon>
        <taxon>Hypocreales</taxon>
        <taxon>Hypocreaceae</taxon>
        <taxon>Trichoderma</taxon>
    </lineage>
</organism>
<keyword evidence="3" id="KW-0479">Metal-binding</keyword>
<evidence type="ECO:0000256" key="1">
    <source>
        <dbReference type="ARBA" id="ARBA00004906"/>
    </source>
</evidence>
<dbReference type="PANTHER" id="PTHR22770:SF47">
    <property type="entry name" value="E3 UBIQUITIN-PROTEIN LIGASE RNF216"/>
    <property type="match status" value="1"/>
</dbReference>
<keyword evidence="7" id="KW-0862">Zinc</keyword>
<gene>
    <name evidence="9" type="ORF">Trco_001721</name>
</gene>